<dbReference type="GO" id="GO:0003924">
    <property type="term" value="F:GTPase activity"/>
    <property type="evidence" value="ECO:0007669"/>
    <property type="project" value="InterPro"/>
</dbReference>
<sequence length="177" mass="19918">EHIDQFEIFETRRFVSRLLGRGDVGGLMDKIQDVIPEDKQPELLDSISRGNVTMRVMRDVFESFLSMGPVSQIMGMIPGFNADMFGGGASGDRQSSLQIKRYITIIESMTEKELDTTNIRLLQEPSRIERLARGFIKEPRYGDAFVKIRGEIWKDAKGKYPGSALLTIANFATPGIE</sequence>
<dbReference type="GO" id="GO:0006616">
    <property type="term" value="P:SRP-dependent cotranslational protein targeting to membrane, translocation"/>
    <property type="evidence" value="ECO:0007669"/>
    <property type="project" value="TreeGrafter"/>
</dbReference>
<dbReference type="GO" id="GO:0005786">
    <property type="term" value="C:signal recognition particle, endoplasmic reticulum targeting"/>
    <property type="evidence" value="ECO:0007669"/>
    <property type="project" value="TreeGrafter"/>
</dbReference>
<reference evidence="2 3" key="1">
    <citation type="journal article" date="2018" name="Sci. Rep.">
        <title>Raphidocelis subcapitata (=Pseudokirchneriella subcapitata) provides an insight into genome evolution and environmental adaptations in the Sphaeropleales.</title>
        <authorList>
            <person name="Suzuki S."/>
            <person name="Yamaguchi H."/>
            <person name="Nakajima N."/>
            <person name="Kawachi M."/>
        </authorList>
    </citation>
    <scope>NUCLEOTIDE SEQUENCE [LARGE SCALE GENOMIC DNA]</scope>
    <source>
        <strain evidence="2 3">NIES-35</strain>
    </source>
</reference>
<dbReference type="STRING" id="307507.A0A2V0PTC5"/>
<dbReference type="PANTHER" id="PTHR11564:SF5">
    <property type="entry name" value="SIGNAL RECOGNITION PARTICLE SUBUNIT SRP54"/>
    <property type="match status" value="1"/>
</dbReference>
<gene>
    <name evidence="2" type="ORF">Rsub_13424</name>
</gene>
<feature type="non-terminal residue" evidence="2">
    <location>
        <position position="1"/>
    </location>
</feature>
<dbReference type="GO" id="GO:0030942">
    <property type="term" value="F:endoplasmic reticulum signal peptide binding"/>
    <property type="evidence" value="ECO:0007669"/>
    <property type="project" value="TreeGrafter"/>
</dbReference>
<dbReference type="InParanoid" id="A0A2V0PTC5"/>
<dbReference type="AlphaFoldDB" id="A0A2V0PTC5"/>
<dbReference type="InterPro" id="IPR004125">
    <property type="entry name" value="Signal_recog_particle_SRP54_M"/>
</dbReference>
<evidence type="ECO:0000313" key="3">
    <source>
        <dbReference type="Proteomes" id="UP000247498"/>
    </source>
</evidence>
<dbReference type="GO" id="GO:0005525">
    <property type="term" value="F:GTP binding"/>
    <property type="evidence" value="ECO:0007669"/>
    <property type="project" value="InterPro"/>
</dbReference>
<accession>A0A2V0PTC5</accession>
<feature type="non-terminal residue" evidence="2">
    <location>
        <position position="177"/>
    </location>
</feature>
<dbReference type="InterPro" id="IPR036891">
    <property type="entry name" value="Signal_recog_part_SRP54_M_sf"/>
</dbReference>
<organism evidence="2 3">
    <name type="scientific">Raphidocelis subcapitata</name>
    <dbReference type="NCBI Taxonomy" id="307507"/>
    <lineage>
        <taxon>Eukaryota</taxon>
        <taxon>Viridiplantae</taxon>
        <taxon>Chlorophyta</taxon>
        <taxon>core chlorophytes</taxon>
        <taxon>Chlorophyceae</taxon>
        <taxon>CS clade</taxon>
        <taxon>Sphaeropleales</taxon>
        <taxon>Selenastraceae</taxon>
        <taxon>Raphidocelis</taxon>
    </lineage>
</organism>
<dbReference type="GO" id="GO:0005829">
    <property type="term" value="C:cytosol"/>
    <property type="evidence" value="ECO:0007669"/>
    <property type="project" value="TreeGrafter"/>
</dbReference>
<dbReference type="EMBL" id="BDRX01000278">
    <property type="protein sequence ID" value="GBG00646.1"/>
    <property type="molecule type" value="Genomic_DNA"/>
</dbReference>
<dbReference type="InterPro" id="IPR022941">
    <property type="entry name" value="SRP54"/>
</dbReference>
<dbReference type="PANTHER" id="PTHR11564">
    <property type="entry name" value="SIGNAL RECOGNITION PARTICLE 54K PROTEIN SRP54"/>
    <property type="match status" value="1"/>
</dbReference>
<dbReference type="SUPFAM" id="SSF47446">
    <property type="entry name" value="Signal peptide-binding domain"/>
    <property type="match status" value="1"/>
</dbReference>
<evidence type="ECO:0000259" key="1">
    <source>
        <dbReference type="Pfam" id="PF02978"/>
    </source>
</evidence>
<comment type="caution">
    <text evidence="2">The sequence shown here is derived from an EMBL/GenBank/DDBJ whole genome shotgun (WGS) entry which is preliminary data.</text>
</comment>
<dbReference type="OrthoDB" id="10250817at2759"/>
<name>A0A2V0PTC5_9CHLO</name>
<dbReference type="Gene3D" id="1.10.260.30">
    <property type="entry name" value="Signal recognition particle, SRP54 subunit, M-domain"/>
    <property type="match status" value="1"/>
</dbReference>
<evidence type="ECO:0000313" key="2">
    <source>
        <dbReference type="EMBL" id="GBG00646.1"/>
    </source>
</evidence>
<dbReference type="Pfam" id="PF02978">
    <property type="entry name" value="SRP_SPB"/>
    <property type="match status" value="1"/>
</dbReference>
<feature type="domain" description="Signal recognition particle SRP54 subunit M-domain" evidence="1">
    <location>
        <begin position="52"/>
        <end position="134"/>
    </location>
</feature>
<dbReference type="Proteomes" id="UP000247498">
    <property type="component" value="Unassembled WGS sequence"/>
</dbReference>
<keyword evidence="3" id="KW-1185">Reference proteome</keyword>
<dbReference type="GO" id="GO:0008312">
    <property type="term" value="F:7S RNA binding"/>
    <property type="evidence" value="ECO:0007669"/>
    <property type="project" value="InterPro"/>
</dbReference>
<protein>
    <submittedName>
        <fullName evidence="2">Signal recognition particle 54 kDa</fullName>
    </submittedName>
</protein>
<proteinExistence type="predicted"/>